<evidence type="ECO:0000256" key="2">
    <source>
        <dbReference type="ARBA" id="ARBA00023015"/>
    </source>
</evidence>
<dbReference type="PANTHER" id="PTHR43133:SF8">
    <property type="entry name" value="RNA POLYMERASE SIGMA FACTOR HI_1459-RELATED"/>
    <property type="match status" value="1"/>
</dbReference>
<accession>A0A540X2L0</accession>
<feature type="domain" description="RNA polymerase sigma factor 70 region 4 type 2" evidence="7">
    <location>
        <begin position="104"/>
        <end position="155"/>
    </location>
</feature>
<evidence type="ECO:0000313" key="8">
    <source>
        <dbReference type="EMBL" id="TQF15498.1"/>
    </source>
</evidence>
<evidence type="ECO:0000256" key="1">
    <source>
        <dbReference type="ARBA" id="ARBA00010641"/>
    </source>
</evidence>
<dbReference type="PANTHER" id="PTHR43133">
    <property type="entry name" value="RNA POLYMERASE ECF-TYPE SIGMA FACTO"/>
    <property type="match status" value="1"/>
</dbReference>
<evidence type="ECO:0000256" key="5">
    <source>
        <dbReference type="ARBA" id="ARBA00023163"/>
    </source>
</evidence>
<evidence type="ECO:0000313" key="9">
    <source>
        <dbReference type="Proteomes" id="UP000315369"/>
    </source>
</evidence>
<protein>
    <submittedName>
        <fullName evidence="8">Sigma-70 family RNA polymerase sigma factor</fullName>
    </submittedName>
</protein>
<dbReference type="EMBL" id="VIFM01000042">
    <property type="protein sequence ID" value="TQF15498.1"/>
    <property type="molecule type" value="Genomic_DNA"/>
</dbReference>
<dbReference type="Pfam" id="PF04542">
    <property type="entry name" value="Sigma70_r2"/>
    <property type="match status" value="1"/>
</dbReference>
<keyword evidence="4" id="KW-0238">DNA-binding</keyword>
<dbReference type="InterPro" id="IPR007627">
    <property type="entry name" value="RNA_pol_sigma70_r2"/>
</dbReference>
<dbReference type="Gene3D" id="1.10.1740.10">
    <property type="match status" value="1"/>
</dbReference>
<dbReference type="Pfam" id="PF08281">
    <property type="entry name" value="Sigma70_r4_2"/>
    <property type="match status" value="1"/>
</dbReference>
<dbReference type="NCBIfam" id="TIGR02937">
    <property type="entry name" value="sigma70-ECF"/>
    <property type="match status" value="1"/>
</dbReference>
<reference evidence="8 9" key="1">
    <citation type="submission" date="2019-06" db="EMBL/GenBank/DDBJ databases">
        <authorList>
            <person name="Livingstone P."/>
            <person name="Whitworth D."/>
        </authorList>
    </citation>
    <scope>NUCLEOTIDE SEQUENCE [LARGE SCALE GENOMIC DNA]</scope>
    <source>
        <strain evidence="8 9">AM401</strain>
    </source>
</reference>
<keyword evidence="2" id="KW-0805">Transcription regulation</keyword>
<comment type="similarity">
    <text evidence="1">Belongs to the sigma-70 factor family. ECF subfamily.</text>
</comment>
<dbReference type="Gene3D" id="1.10.10.10">
    <property type="entry name" value="Winged helix-like DNA-binding domain superfamily/Winged helix DNA-binding domain"/>
    <property type="match status" value="1"/>
</dbReference>
<evidence type="ECO:0000256" key="3">
    <source>
        <dbReference type="ARBA" id="ARBA00023082"/>
    </source>
</evidence>
<dbReference type="InterPro" id="IPR013325">
    <property type="entry name" value="RNA_pol_sigma_r2"/>
</dbReference>
<dbReference type="SUPFAM" id="SSF88659">
    <property type="entry name" value="Sigma3 and sigma4 domains of RNA polymerase sigma factors"/>
    <property type="match status" value="1"/>
</dbReference>
<dbReference type="GO" id="GO:0016987">
    <property type="term" value="F:sigma factor activity"/>
    <property type="evidence" value="ECO:0007669"/>
    <property type="project" value="UniProtKB-KW"/>
</dbReference>
<dbReference type="InterPro" id="IPR014284">
    <property type="entry name" value="RNA_pol_sigma-70_dom"/>
</dbReference>
<dbReference type="OrthoDB" id="9803470at2"/>
<dbReference type="GO" id="GO:0006352">
    <property type="term" value="P:DNA-templated transcription initiation"/>
    <property type="evidence" value="ECO:0007669"/>
    <property type="project" value="InterPro"/>
</dbReference>
<dbReference type="AlphaFoldDB" id="A0A540X2L0"/>
<evidence type="ECO:0000259" key="7">
    <source>
        <dbReference type="Pfam" id="PF08281"/>
    </source>
</evidence>
<comment type="caution">
    <text evidence="8">The sequence shown here is derived from an EMBL/GenBank/DDBJ whole genome shotgun (WGS) entry which is preliminary data.</text>
</comment>
<feature type="domain" description="RNA polymerase sigma-70 region 2" evidence="6">
    <location>
        <begin position="11"/>
        <end position="75"/>
    </location>
</feature>
<keyword evidence="5" id="KW-0804">Transcription</keyword>
<dbReference type="InterPro" id="IPR013324">
    <property type="entry name" value="RNA_pol_sigma_r3/r4-like"/>
</dbReference>
<keyword evidence="3" id="KW-0731">Sigma factor</keyword>
<dbReference type="InterPro" id="IPR039425">
    <property type="entry name" value="RNA_pol_sigma-70-like"/>
</dbReference>
<keyword evidence="9" id="KW-1185">Reference proteome</keyword>
<dbReference type="InterPro" id="IPR013249">
    <property type="entry name" value="RNA_pol_sigma70_r4_t2"/>
</dbReference>
<name>A0A540X2L0_9BACT</name>
<dbReference type="GO" id="GO:0003677">
    <property type="term" value="F:DNA binding"/>
    <property type="evidence" value="ECO:0007669"/>
    <property type="project" value="UniProtKB-KW"/>
</dbReference>
<proteinExistence type="inferred from homology"/>
<dbReference type="SUPFAM" id="SSF88946">
    <property type="entry name" value="Sigma2 domain of RNA polymerase sigma factors"/>
    <property type="match status" value="1"/>
</dbReference>
<evidence type="ECO:0000259" key="6">
    <source>
        <dbReference type="Pfam" id="PF04542"/>
    </source>
</evidence>
<sequence>MSPETLTLLLQNRQRFLAFLTPRIGSAEGAEEVLQSALLKGVESGAALRHEESAVAWFYRLLRNALIDRHRRQKREEHALREWVGDSLLSTEDANELERTVCTCISALATTLKPEYAEALRRVDLEGQSLAALAEAAGITSTNAKVRLHRARQALGRRLEQSCGPSCCRRGCVDCPCEPA</sequence>
<evidence type="ECO:0000256" key="4">
    <source>
        <dbReference type="ARBA" id="ARBA00023125"/>
    </source>
</evidence>
<dbReference type="InterPro" id="IPR036388">
    <property type="entry name" value="WH-like_DNA-bd_sf"/>
</dbReference>
<dbReference type="RefSeq" id="WP_141642840.1">
    <property type="nucleotide sequence ID" value="NZ_VIFM01000042.1"/>
</dbReference>
<dbReference type="Proteomes" id="UP000315369">
    <property type="component" value="Unassembled WGS sequence"/>
</dbReference>
<organism evidence="8 9">
    <name type="scientific">Myxococcus llanfairpwllgwyngyllgogerychwyrndrobwllllantysiliogogogochensis</name>
    <dbReference type="NCBI Taxonomy" id="2590453"/>
    <lineage>
        <taxon>Bacteria</taxon>
        <taxon>Pseudomonadati</taxon>
        <taxon>Myxococcota</taxon>
        <taxon>Myxococcia</taxon>
        <taxon>Myxococcales</taxon>
        <taxon>Cystobacterineae</taxon>
        <taxon>Myxococcaceae</taxon>
        <taxon>Myxococcus</taxon>
    </lineage>
</organism>
<gene>
    <name evidence="8" type="ORF">FJV41_13320</name>
</gene>